<dbReference type="PANTHER" id="PTHR42695:SF5">
    <property type="entry name" value="GLUTAMINE AMIDOTRANSFERASE YLR126C-RELATED"/>
    <property type="match status" value="1"/>
</dbReference>
<reference evidence="3" key="1">
    <citation type="submission" date="2020-02" db="EMBL/GenBank/DDBJ databases">
        <title>Streptomyces sp. ASO4wet.</title>
        <authorList>
            <person name="Risdian C."/>
            <person name="Landwehr W."/>
            <person name="Schupp P."/>
            <person name="Wink J."/>
        </authorList>
    </citation>
    <scope>NUCLEOTIDE SEQUENCE [LARGE SCALE GENOMIC DNA]</scope>
    <source>
        <strain evidence="3">ASO4wet</strain>
    </source>
</reference>
<dbReference type="PROSITE" id="PS51273">
    <property type="entry name" value="GATASE_TYPE_1"/>
    <property type="match status" value="1"/>
</dbReference>
<sequence length="220" mass="23445">MRLCQVWAGDPVPATLTDVDALVVMGGAQAAYSDDGFPSRRAELELLRKALAAEVPVLGICLGAQMLALAAGGTARVGSGLQLGWGEVAFSPEADGDPLLSGTPERLRVLSWHGDTMDLPEKAVLLASCDRYPVQAFRMGGAAWGLQFHLEVDEAAVDAFMETATPQEVAAAPRLREETPGELTVLAPHRDRVFARFAALVADRTELTATRTFFTPRADA</sequence>
<evidence type="ECO:0000259" key="1">
    <source>
        <dbReference type="Pfam" id="PF00117"/>
    </source>
</evidence>
<dbReference type="EMBL" id="CP048882">
    <property type="protein sequence ID" value="QPP11162.1"/>
    <property type="molecule type" value="Genomic_DNA"/>
</dbReference>
<dbReference type="CDD" id="cd01741">
    <property type="entry name" value="GATase1_1"/>
    <property type="match status" value="1"/>
</dbReference>
<dbReference type="AlphaFoldDB" id="A0A7T1TDV3"/>
<dbReference type="InterPro" id="IPR029062">
    <property type="entry name" value="Class_I_gatase-like"/>
</dbReference>
<accession>A0A7T1TDV3</accession>
<evidence type="ECO:0000313" key="2">
    <source>
        <dbReference type="EMBL" id="QPP11162.1"/>
    </source>
</evidence>
<dbReference type="InterPro" id="IPR044992">
    <property type="entry name" value="ChyE-like"/>
</dbReference>
<gene>
    <name evidence="2" type="ORF">G4Z16_31715</name>
</gene>
<feature type="domain" description="Glutamine amidotransferase" evidence="1">
    <location>
        <begin position="16"/>
        <end position="154"/>
    </location>
</feature>
<dbReference type="InterPro" id="IPR017926">
    <property type="entry name" value="GATASE"/>
</dbReference>
<protein>
    <submittedName>
        <fullName evidence="2">Type 1 glutamine amidotransferase</fullName>
    </submittedName>
</protein>
<proteinExistence type="predicted"/>
<dbReference type="GO" id="GO:0005829">
    <property type="term" value="C:cytosol"/>
    <property type="evidence" value="ECO:0007669"/>
    <property type="project" value="TreeGrafter"/>
</dbReference>
<dbReference type="GO" id="GO:0016740">
    <property type="term" value="F:transferase activity"/>
    <property type="evidence" value="ECO:0007669"/>
    <property type="project" value="UniProtKB-KW"/>
</dbReference>
<dbReference type="Gene3D" id="3.40.50.880">
    <property type="match status" value="1"/>
</dbReference>
<dbReference type="PANTHER" id="PTHR42695">
    <property type="entry name" value="GLUTAMINE AMIDOTRANSFERASE YLR126C-RELATED"/>
    <property type="match status" value="1"/>
</dbReference>
<name>A0A7T1TDV3_9ACTN</name>
<dbReference type="Pfam" id="PF00117">
    <property type="entry name" value="GATase"/>
    <property type="match status" value="1"/>
</dbReference>
<dbReference type="Proteomes" id="UP000595046">
    <property type="component" value="Chromosome"/>
</dbReference>
<keyword evidence="3" id="KW-1185">Reference proteome</keyword>
<evidence type="ECO:0000313" key="3">
    <source>
        <dbReference type="Proteomes" id="UP000595046"/>
    </source>
</evidence>
<dbReference type="SUPFAM" id="SSF52317">
    <property type="entry name" value="Class I glutamine amidotransferase-like"/>
    <property type="match status" value="1"/>
</dbReference>
<organism evidence="2 3">
    <name type="scientific">Streptomyces bathyalis</name>
    <dbReference type="NCBI Taxonomy" id="2710756"/>
    <lineage>
        <taxon>Bacteria</taxon>
        <taxon>Bacillati</taxon>
        <taxon>Actinomycetota</taxon>
        <taxon>Actinomycetes</taxon>
        <taxon>Kitasatosporales</taxon>
        <taxon>Streptomycetaceae</taxon>
        <taxon>Streptomyces</taxon>
    </lineage>
</organism>
<dbReference type="KEGG" id="sbat:G4Z16_31715"/>
<keyword evidence="2" id="KW-0808">Transferase</keyword>
<keyword evidence="2" id="KW-0315">Glutamine amidotransferase</keyword>